<feature type="compositionally biased region" description="Polar residues" evidence="1">
    <location>
        <begin position="1"/>
        <end position="13"/>
    </location>
</feature>
<accession>A0A0B7AH38</accession>
<protein>
    <submittedName>
        <fullName evidence="4">Uncharacterized protein</fullName>
    </submittedName>
</protein>
<feature type="transmembrane region" description="Helical" evidence="2">
    <location>
        <begin position="39"/>
        <end position="57"/>
    </location>
</feature>
<reference evidence="4" key="1">
    <citation type="submission" date="2014-12" db="EMBL/GenBank/DDBJ databases">
        <title>Insight into the proteome of Arion vulgaris.</title>
        <authorList>
            <person name="Aradska J."/>
            <person name="Bulat T."/>
            <person name="Smidak R."/>
            <person name="Sarate P."/>
            <person name="Gangsoo J."/>
            <person name="Sialana F."/>
            <person name="Bilban M."/>
            <person name="Lubec G."/>
        </authorList>
    </citation>
    <scope>NUCLEOTIDE SEQUENCE</scope>
    <source>
        <tissue evidence="4">Skin</tissue>
    </source>
</reference>
<evidence type="ECO:0000256" key="2">
    <source>
        <dbReference type="SAM" id="Phobius"/>
    </source>
</evidence>
<dbReference type="EMBL" id="HACG01033457">
    <property type="protein sequence ID" value="CEK80322.1"/>
    <property type="molecule type" value="Transcribed_RNA"/>
</dbReference>
<keyword evidence="2" id="KW-0812">Transmembrane</keyword>
<sequence length="69" mass="8044">MKLMNQTQDVTMNKNDDNKESDVDGDAKDREQAARDKRIACLFFPFAQSVISFLQFYSDFITNVFQIRS</sequence>
<organism evidence="4">
    <name type="scientific">Arion vulgaris</name>
    <dbReference type="NCBI Taxonomy" id="1028688"/>
    <lineage>
        <taxon>Eukaryota</taxon>
        <taxon>Metazoa</taxon>
        <taxon>Spiralia</taxon>
        <taxon>Lophotrochozoa</taxon>
        <taxon>Mollusca</taxon>
        <taxon>Gastropoda</taxon>
        <taxon>Heterobranchia</taxon>
        <taxon>Euthyneura</taxon>
        <taxon>Panpulmonata</taxon>
        <taxon>Eupulmonata</taxon>
        <taxon>Stylommatophora</taxon>
        <taxon>Helicina</taxon>
        <taxon>Arionoidea</taxon>
        <taxon>Arionidae</taxon>
        <taxon>Arion</taxon>
    </lineage>
</organism>
<feature type="compositionally biased region" description="Basic and acidic residues" evidence="1">
    <location>
        <begin position="14"/>
        <end position="30"/>
    </location>
</feature>
<keyword evidence="2" id="KW-0472">Membrane</keyword>
<proteinExistence type="predicted"/>
<evidence type="ECO:0000313" key="3">
    <source>
        <dbReference type="EMBL" id="CEK80322.1"/>
    </source>
</evidence>
<keyword evidence="2" id="KW-1133">Transmembrane helix</keyword>
<dbReference type="AlphaFoldDB" id="A0A0B7AH38"/>
<gene>
    <name evidence="4" type="primary">ORF120340</name>
    <name evidence="3" type="synonym">ORF120335</name>
</gene>
<name>A0A0B7AH38_9EUPU</name>
<evidence type="ECO:0000256" key="1">
    <source>
        <dbReference type="SAM" id="MobiDB-lite"/>
    </source>
</evidence>
<feature type="region of interest" description="Disordered" evidence="1">
    <location>
        <begin position="1"/>
        <end position="30"/>
    </location>
</feature>
<dbReference type="EMBL" id="HACG01033459">
    <property type="protein sequence ID" value="CEK80324.1"/>
    <property type="molecule type" value="Transcribed_RNA"/>
</dbReference>
<evidence type="ECO:0000313" key="4">
    <source>
        <dbReference type="EMBL" id="CEK80324.1"/>
    </source>
</evidence>